<gene>
    <name evidence="2" type="ORF">PUN28_020618</name>
</gene>
<protein>
    <submittedName>
        <fullName evidence="2">Uncharacterized protein</fullName>
    </submittedName>
</protein>
<sequence>MFNTFKIFENNYMSYIQKKVILKENMALEINILNQAIINISSNVQIYSFIRNVLQLEQTLFFMDKLNICLGAPYHNMAYKDISGVWKHKKCTIIISEISGFIKMCKFCVNKKTLLQQKYCRKEKTNTIKRIRLSVMTINNYSITTQKKKNYCSCEKHIIHQKKRKKRNKYIAKKLKKDLMNNMHKVNEICKTTIETQLKSKNIFNNCKAVRIDTRSIRVNNAPTRGRPVKNNAPIEGMGAKTGRSTSEFRESSQYYSEVSVTWKPNKESRRAI</sequence>
<evidence type="ECO:0000256" key="1">
    <source>
        <dbReference type="SAM" id="MobiDB-lite"/>
    </source>
</evidence>
<proteinExistence type="predicted"/>
<feature type="region of interest" description="Disordered" evidence="1">
    <location>
        <begin position="222"/>
        <end position="249"/>
    </location>
</feature>
<dbReference type="EMBL" id="JADYXP020000043">
    <property type="protein sequence ID" value="KAL0098662.1"/>
    <property type="molecule type" value="Genomic_DNA"/>
</dbReference>
<dbReference type="Proteomes" id="UP001430953">
    <property type="component" value="Unassembled WGS sequence"/>
</dbReference>
<keyword evidence="3" id="KW-1185">Reference proteome</keyword>
<evidence type="ECO:0000313" key="3">
    <source>
        <dbReference type="Proteomes" id="UP001430953"/>
    </source>
</evidence>
<dbReference type="AlphaFoldDB" id="A0AAW2EA52"/>
<organism evidence="2 3">
    <name type="scientific">Cardiocondyla obscurior</name>
    <dbReference type="NCBI Taxonomy" id="286306"/>
    <lineage>
        <taxon>Eukaryota</taxon>
        <taxon>Metazoa</taxon>
        <taxon>Ecdysozoa</taxon>
        <taxon>Arthropoda</taxon>
        <taxon>Hexapoda</taxon>
        <taxon>Insecta</taxon>
        <taxon>Pterygota</taxon>
        <taxon>Neoptera</taxon>
        <taxon>Endopterygota</taxon>
        <taxon>Hymenoptera</taxon>
        <taxon>Apocrita</taxon>
        <taxon>Aculeata</taxon>
        <taxon>Formicoidea</taxon>
        <taxon>Formicidae</taxon>
        <taxon>Myrmicinae</taxon>
        <taxon>Cardiocondyla</taxon>
    </lineage>
</organism>
<reference evidence="2 3" key="1">
    <citation type="submission" date="2023-03" db="EMBL/GenBank/DDBJ databases">
        <title>High recombination rates correlate with genetic variation in Cardiocondyla obscurior ants.</title>
        <authorList>
            <person name="Errbii M."/>
        </authorList>
    </citation>
    <scope>NUCLEOTIDE SEQUENCE [LARGE SCALE GENOMIC DNA]</scope>
    <source>
        <strain evidence="2">Alpha-2009</strain>
        <tissue evidence="2">Whole body</tissue>
    </source>
</reference>
<accession>A0AAW2EA52</accession>
<evidence type="ECO:0000313" key="2">
    <source>
        <dbReference type="EMBL" id="KAL0098662.1"/>
    </source>
</evidence>
<comment type="caution">
    <text evidence="2">The sequence shown here is derived from an EMBL/GenBank/DDBJ whole genome shotgun (WGS) entry which is preliminary data.</text>
</comment>
<name>A0AAW2EA52_9HYME</name>